<dbReference type="EMBL" id="FOGD01000002">
    <property type="protein sequence ID" value="SEQ84711.1"/>
    <property type="molecule type" value="Genomic_DNA"/>
</dbReference>
<sequence>MMYATVQDMSDRFGEPEMIQLTDPEIVSVQVAKAQRAIDDAQAFADAFVGRAYRLPLPGCSKPTPLPGDAGAVTYVPPPQLTRIVCDVARYYLYTALAPEHEVYLRYKAAERELQAIADGKAVLACPWGGVPGLLVAGNAPGDAEVFYQFSPRQCTDDSLRGFA</sequence>
<dbReference type="STRING" id="180197.SAMN02982919_01362"/>
<dbReference type="AlphaFoldDB" id="A0A1H9JCI9"/>
<dbReference type="OrthoDB" id="9812088at2"/>
<proteinExistence type="predicted"/>
<dbReference type="RefSeq" id="WP_091454699.1">
    <property type="nucleotide sequence ID" value="NZ_FOGD01000002.1"/>
</dbReference>
<evidence type="ECO:0000313" key="2">
    <source>
        <dbReference type="Proteomes" id="UP000199766"/>
    </source>
</evidence>
<keyword evidence="2" id="KW-1185">Reference proteome</keyword>
<organism evidence="1 2">
    <name type="scientific">Giesbergeria anulus</name>
    <dbReference type="NCBI Taxonomy" id="180197"/>
    <lineage>
        <taxon>Bacteria</taxon>
        <taxon>Pseudomonadati</taxon>
        <taxon>Pseudomonadota</taxon>
        <taxon>Betaproteobacteria</taxon>
        <taxon>Burkholderiales</taxon>
        <taxon>Comamonadaceae</taxon>
        <taxon>Giesbergeria</taxon>
    </lineage>
</organism>
<reference evidence="1 2" key="1">
    <citation type="submission" date="2016-10" db="EMBL/GenBank/DDBJ databases">
        <authorList>
            <person name="de Groot N.N."/>
        </authorList>
    </citation>
    <scope>NUCLEOTIDE SEQUENCE [LARGE SCALE GENOMIC DNA]</scope>
    <source>
        <strain evidence="1 2">ATCC 35958</strain>
    </source>
</reference>
<evidence type="ECO:0000313" key="1">
    <source>
        <dbReference type="EMBL" id="SEQ84711.1"/>
    </source>
</evidence>
<protein>
    <submittedName>
        <fullName evidence="1">Mu-like prophage protein gp36</fullName>
    </submittedName>
</protein>
<name>A0A1H9JCI9_9BURK</name>
<dbReference type="InterPro" id="IPR009752">
    <property type="entry name" value="Phage_Mu_GpJ"/>
</dbReference>
<accession>A0A1H9JCI9</accession>
<dbReference type="Proteomes" id="UP000199766">
    <property type="component" value="Unassembled WGS sequence"/>
</dbReference>
<gene>
    <name evidence="1" type="ORF">SAMN02982919_01362</name>
</gene>
<dbReference type="Pfam" id="PF07030">
    <property type="entry name" value="Phage_Mu_Gp36"/>
    <property type="match status" value="1"/>
</dbReference>